<dbReference type="PANTHER" id="PTHR13871">
    <property type="entry name" value="THIOREDOXIN"/>
    <property type="match status" value="1"/>
</dbReference>
<reference evidence="9 10" key="2">
    <citation type="submission" date="2018-11" db="EMBL/GenBank/DDBJ databases">
        <authorList>
            <consortium name="Pathogen Informatics"/>
        </authorList>
    </citation>
    <scope>NUCLEOTIDE SEQUENCE [LARGE SCALE GENOMIC DNA]</scope>
</reference>
<organism evidence="11">
    <name type="scientific">Thelazia callipaeda</name>
    <name type="common">Oriental eyeworm</name>
    <name type="synonym">Parasitic nematode</name>
    <dbReference type="NCBI Taxonomy" id="103827"/>
    <lineage>
        <taxon>Eukaryota</taxon>
        <taxon>Metazoa</taxon>
        <taxon>Ecdysozoa</taxon>
        <taxon>Nematoda</taxon>
        <taxon>Chromadorea</taxon>
        <taxon>Rhabditida</taxon>
        <taxon>Spirurina</taxon>
        <taxon>Spiruromorpha</taxon>
        <taxon>Thelazioidea</taxon>
        <taxon>Thelaziidae</taxon>
        <taxon>Thelazia</taxon>
    </lineage>
</organism>
<dbReference type="InterPro" id="IPR012336">
    <property type="entry name" value="Thioredoxin-like_fold"/>
</dbReference>
<proteinExistence type="inferred from homology"/>
<evidence type="ECO:0000256" key="7">
    <source>
        <dbReference type="ARBA" id="ARBA00047804"/>
    </source>
</evidence>
<dbReference type="Gene3D" id="3.40.30.10">
    <property type="entry name" value="Glutaredoxin"/>
    <property type="match status" value="1"/>
</dbReference>
<dbReference type="Proteomes" id="UP000276776">
    <property type="component" value="Unassembled WGS sequence"/>
</dbReference>
<dbReference type="InterPro" id="IPR017937">
    <property type="entry name" value="Thioredoxin_CS"/>
</dbReference>
<dbReference type="EC" id="1.8.1.8" evidence="1"/>
<dbReference type="InterPro" id="IPR052259">
    <property type="entry name" value="Nucleoredoxin-like"/>
</dbReference>
<evidence type="ECO:0000256" key="5">
    <source>
        <dbReference type="ARBA" id="ARBA00025782"/>
    </source>
</evidence>
<keyword evidence="4" id="KW-0520">NAD</keyword>
<evidence type="ECO:0000259" key="8">
    <source>
        <dbReference type="PROSITE" id="PS51352"/>
    </source>
</evidence>
<dbReference type="STRING" id="103827.A0A0N5CLZ0"/>
<sequence>MLSRGTKLNSLRCFAAGAEFLKDVPLTKRNGETVKAHDLKDKAIILYFSAGWCGHCRQFTPKLKTWYDTAAKKENIEIVWISRDREAQHQLDYCKKALPDIPYIPFGDKHISEFLKKYDVKTIPTARLVNSNGEVVEENVRNRIQDEGQINAEKLAREFRNCV</sequence>
<dbReference type="OrthoDB" id="189920at2759"/>
<accession>A0A0N5CLZ0</accession>
<dbReference type="PANTHER" id="PTHR13871:SF18">
    <property type="entry name" value="THIOREDOXIN DOMAIN-CONTAINING PROTEIN"/>
    <property type="match status" value="1"/>
</dbReference>
<comment type="catalytic activity">
    <reaction evidence="7">
        <text>[protein]-dithiol + NADP(+) = [protein]-disulfide + NADPH + H(+)</text>
        <dbReference type="Rhea" id="RHEA:18753"/>
        <dbReference type="Rhea" id="RHEA-COMP:10593"/>
        <dbReference type="Rhea" id="RHEA-COMP:10594"/>
        <dbReference type="ChEBI" id="CHEBI:15378"/>
        <dbReference type="ChEBI" id="CHEBI:29950"/>
        <dbReference type="ChEBI" id="CHEBI:50058"/>
        <dbReference type="ChEBI" id="CHEBI:57783"/>
        <dbReference type="ChEBI" id="CHEBI:58349"/>
        <dbReference type="EC" id="1.8.1.8"/>
    </reaction>
</comment>
<comment type="catalytic activity">
    <reaction evidence="6">
        <text>[protein]-dithiol + NAD(+) = [protein]-disulfide + NADH + H(+)</text>
        <dbReference type="Rhea" id="RHEA:18749"/>
        <dbReference type="Rhea" id="RHEA-COMP:10593"/>
        <dbReference type="Rhea" id="RHEA-COMP:10594"/>
        <dbReference type="ChEBI" id="CHEBI:15378"/>
        <dbReference type="ChEBI" id="CHEBI:29950"/>
        <dbReference type="ChEBI" id="CHEBI:50058"/>
        <dbReference type="ChEBI" id="CHEBI:57540"/>
        <dbReference type="ChEBI" id="CHEBI:57945"/>
        <dbReference type="EC" id="1.8.1.8"/>
    </reaction>
</comment>
<evidence type="ECO:0000256" key="6">
    <source>
        <dbReference type="ARBA" id="ARBA00047388"/>
    </source>
</evidence>
<reference evidence="11" key="1">
    <citation type="submission" date="2017-02" db="UniProtKB">
        <authorList>
            <consortium name="WormBaseParasite"/>
        </authorList>
    </citation>
    <scope>IDENTIFICATION</scope>
</reference>
<evidence type="ECO:0000313" key="9">
    <source>
        <dbReference type="EMBL" id="VDM96426.1"/>
    </source>
</evidence>
<dbReference type="SUPFAM" id="SSF52833">
    <property type="entry name" value="Thioredoxin-like"/>
    <property type="match status" value="1"/>
</dbReference>
<dbReference type="InterPro" id="IPR036249">
    <property type="entry name" value="Thioredoxin-like_sf"/>
</dbReference>
<evidence type="ECO:0000256" key="1">
    <source>
        <dbReference type="ARBA" id="ARBA00012612"/>
    </source>
</evidence>
<keyword evidence="10" id="KW-1185">Reference proteome</keyword>
<dbReference type="OMA" id="WCGSCKF"/>
<dbReference type="PROSITE" id="PS00194">
    <property type="entry name" value="THIOREDOXIN_1"/>
    <property type="match status" value="1"/>
</dbReference>
<name>A0A0N5CLZ0_THECL</name>
<dbReference type="GO" id="GO:0047134">
    <property type="term" value="F:protein-disulfide reductase [NAD(P)H] activity"/>
    <property type="evidence" value="ECO:0007669"/>
    <property type="project" value="UniProtKB-EC"/>
</dbReference>
<evidence type="ECO:0000256" key="4">
    <source>
        <dbReference type="ARBA" id="ARBA00023027"/>
    </source>
</evidence>
<dbReference type="PROSITE" id="PS51352">
    <property type="entry name" value="THIOREDOXIN_2"/>
    <property type="match status" value="1"/>
</dbReference>
<dbReference type="InterPro" id="IPR013766">
    <property type="entry name" value="Thioredoxin_domain"/>
</dbReference>
<comment type="similarity">
    <text evidence="5">Belongs to the nucleoredoxin family.</text>
</comment>
<gene>
    <name evidence="9" type="ORF">TCLT_LOCUS1147</name>
</gene>
<evidence type="ECO:0000313" key="10">
    <source>
        <dbReference type="Proteomes" id="UP000276776"/>
    </source>
</evidence>
<evidence type="ECO:0000313" key="11">
    <source>
        <dbReference type="WBParaSite" id="TCLT_0000114601-mRNA-1"/>
    </source>
</evidence>
<keyword evidence="2" id="KW-0677">Repeat</keyword>
<evidence type="ECO:0000256" key="3">
    <source>
        <dbReference type="ARBA" id="ARBA00023002"/>
    </source>
</evidence>
<keyword evidence="3" id="KW-0560">Oxidoreductase</keyword>
<dbReference type="AlphaFoldDB" id="A0A0N5CLZ0"/>
<dbReference type="WBParaSite" id="TCLT_0000114601-mRNA-1">
    <property type="protein sequence ID" value="TCLT_0000114601-mRNA-1"/>
    <property type="gene ID" value="TCLT_0000114601"/>
</dbReference>
<protein>
    <recommendedName>
        <fullName evidence="1">protein-disulfide reductase</fullName>
        <ecNumber evidence="1">1.8.1.8</ecNumber>
    </recommendedName>
</protein>
<feature type="domain" description="Thioredoxin" evidence="8">
    <location>
        <begin position="15"/>
        <end position="163"/>
    </location>
</feature>
<dbReference type="Pfam" id="PF13905">
    <property type="entry name" value="Thioredoxin_8"/>
    <property type="match status" value="1"/>
</dbReference>
<evidence type="ECO:0000256" key="2">
    <source>
        <dbReference type="ARBA" id="ARBA00022737"/>
    </source>
</evidence>
<dbReference type="EMBL" id="UYYF01000125">
    <property type="protein sequence ID" value="VDM96426.1"/>
    <property type="molecule type" value="Genomic_DNA"/>
</dbReference>